<accession>A0A3B1E7B1</accession>
<organism evidence="2">
    <name type="scientific">hydrothermal vent metagenome</name>
    <dbReference type="NCBI Taxonomy" id="652676"/>
    <lineage>
        <taxon>unclassified sequences</taxon>
        <taxon>metagenomes</taxon>
        <taxon>ecological metagenomes</taxon>
    </lineage>
</organism>
<gene>
    <name evidence="2" type="ORF">MNBD_PLANCTO03-567</name>
</gene>
<keyword evidence="1" id="KW-0812">Transmembrane</keyword>
<evidence type="ECO:0000256" key="1">
    <source>
        <dbReference type="SAM" id="Phobius"/>
    </source>
</evidence>
<protein>
    <submittedName>
        <fullName evidence="2">Uncharacterized protein</fullName>
    </submittedName>
</protein>
<sequence length="178" mass="19097">MKFGRLSPSQVLPLAGMITPLAAVLVVRIMFGGGPAEAPAAMLESASALPADLATETQATPLTDEQQAAIDFLRIEVTPRPLRSPLARPAAPMVVDEPIVPEQFEPKPDDPSEHLVLTSIVGKGDRALASLSGKVYRIGDEVGPSWHLSEINTAERQITITSESGETRVMKIKTDEHR</sequence>
<dbReference type="EMBL" id="UOGK01000728">
    <property type="protein sequence ID" value="VAX42625.1"/>
    <property type="molecule type" value="Genomic_DNA"/>
</dbReference>
<dbReference type="AlphaFoldDB" id="A0A3B1E7B1"/>
<reference evidence="2" key="1">
    <citation type="submission" date="2018-06" db="EMBL/GenBank/DDBJ databases">
        <authorList>
            <person name="Zhirakovskaya E."/>
        </authorList>
    </citation>
    <scope>NUCLEOTIDE SEQUENCE</scope>
</reference>
<feature type="transmembrane region" description="Helical" evidence="1">
    <location>
        <begin position="12"/>
        <end position="31"/>
    </location>
</feature>
<keyword evidence="1" id="KW-0472">Membrane</keyword>
<proteinExistence type="predicted"/>
<keyword evidence="1" id="KW-1133">Transmembrane helix</keyword>
<name>A0A3B1E7B1_9ZZZZ</name>
<evidence type="ECO:0000313" key="2">
    <source>
        <dbReference type="EMBL" id="VAX42625.1"/>
    </source>
</evidence>